<evidence type="ECO:0000256" key="3">
    <source>
        <dbReference type="ARBA" id="ARBA00023163"/>
    </source>
</evidence>
<evidence type="ECO:0000259" key="6">
    <source>
        <dbReference type="PROSITE" id="PS51011"/>
    </source>
</evidence>
<feature type="compositionally biased region" description="Low complexity" evidence="5">
    <location>
        <begin position="219"/>
        <end position="238"/>
    </location>
</feature>
<proteinExistence type="predicted"/>
<dbReference type="InterPro" id="IPR016024">
    <property type="entry name" value="ARM-type_fold"/>
</dbReference>
<dbReference type="SMART" id="SM01014">
    <property type="entry name" value="ARID"/>
    <property type="match status" value="1"/>
</dbReference>
<name>A0A6A6NM91_9PEZI</name>
<dbReference type="EMBL" id="MU001703">
    <property type="protein sequence ID" value="KAF2452788.1"/>
    <property type="molecule type" value="Genomic_DNA"/>
</dbReference>
<feature type="region of interest" description="Disordered" evidence="5">
    <location>
        <begin position="139"/>
        <end position="243"/>
    </location>
</feature>
<dbReference type="InterPro" id="IPR001606">
    <property type="entry name" value="ARID_dom"/>
</dbReference>
<dbReference type="GO" id="GO:0006325">
    <property type="term" value="P:chromatin organization"/>
    <property type="evidence" value="ECO:0007669"/>
    <property type="project" value="UniProtKB-KW"/>
</dbReference>
<dbReference type="InterPro" id="IPR052406">
    <property type="entry name" value="Chromatin_Remodeling_Comp"/>
</dbReference>
<evidence type="ECO:0000256" key="1">
    <source>
        <dbReference type="ARBA" id="ARBA00022853"/>
    </source>
</evidence>
<keyword evidence="3" id="KW-0804">Transcription</keyword>
<keyword evidence="4" id="KW-0539">Nucleus</keyword>
<evidence type="ECO:0000256" key="2">
    <source>
        <dbReference type="ARBA" id="ARBA00023015"/>
    </source>
</evidence>
<accession>A0A6A6NM91</accession>
<evidence type="ECO:0000313" key="8">
    <source>
        <dbReference type="Proteomes" id="UP000799766"/>
    </source>
</evidence>
<keyword evidence="8" id="KW-1185">Reference proteome</keyword>
<dbReference type="PANTHER" id="PTHR22970">
    <property type="entry name" value="AT-RICH INTERACTIVE DOMAIN-CONTAINING PROTEIN 2"/>
    <property type="match status" value="1"/>
</dbReference>
<dbReference type="Proteomes" id="UP000799766">
    <property type="component" value="Unassembled WGS sequence"/>
</dbReference>
<dbReference type="Gene3D" id="1.10.150.60">
    <property type="entry name" value="ARID DNA-binding domain"/>
    <property type="match status" value="1"/>
</dbReference>
<reference evidence="7" key="1">
    <citation type="journal article" date="2020" name="Stud. Mycol.">
        <title>101 Dothideomycetes genomes: a test case for predicting lifestyles and emergence of pathogens.</title>
        <authorList>
            <person name="Haridas S."/>
            <person name="Albert R."/>
            <person name="Binder M."/>
            <person name="Bloem J."/>
            <person name="Labutti K."/>
            <person name="Salamov A."/>
            <person name="Andreopoulos B."/>
            <person name="Baker S."/>
            <person name="Barry K."/>
            <person name="Bills G."/>
            <person name="Bluhm B."/>
            <person name="Cannon C."/>
            <person name="Castanera R."/>
            <person name="Culley D."/>
            <person name="Daum C."/>
            <person name="Ezra D."/>
            <person name="Gonzalez J."/>
            <person name="Henrissat B."/>
            <person name="Kuo A."/>
            <person name="Liang C."/>
            <person name="Lipzen A."/>
            <person name="Lutzoni F."/>
            <person name="Magnuson J."/>
            <person name="Mondo S."/>
            <person name="Nolan M."/>
            <person name="Ohm R."/>
            <person name="Pangilinan J."/>
            <person name="Park H.-J."/>
            <person name="Ramirez L."/>
            <person name="Alfaro M."/>
            <person name="Sun H."/>
            <person name="Tritt A."/>
            <person name="Yoshinaga Y."/>
            <person name="Zwiers L.-H."/>
            <person name="Turgeon B."/>
            <person name="Goodwin S."/>
            <person name="Spatafora J."/>
            <person name="Crous P."/>
            <person name="Grigoriev I."/>
        </authorList>
    </citation>
    <scope>NUCLEOTIDE SEQUENCE</scope>
    <source>
        <strain evidence="7">ATCC 16933</strain>
    </source>
</reference>
<dbReference type="AlphaFoldDB" id="A0A6A6NM91"/>
<gene>
    <name evidence="7" type="ORF">BDY21DRAFT_357932</name>
</gene>
<protein>
    <recommendedName>
        <fullName evidence="6">ARID domain-containing protein</fullName>
    </recommendedName>
</protein>
<evidence type="ECO:0000256" key="4">
    <source>
        <dbReference type="ARBA" id="ARBA00023242"/>
    </source>
</evidence>
<dbReference type="CDD" id="cd16100">
    <property type="entry name" value="ARID"/>
    <property type="match status" value="1"/>
</dbReference>
<evidence type="ECO:0000313" key="7">
    <source>
        <dbReference type="EMBL" id="KAF2452788.1"/>
    </source>
</evidence>
<feature type="domain" description="ARID" evidence="6">
    <location>
        <begin position="14"/>
        <end position="111"/>
    </location>
</feature>
<evidence type="ECO:0000256" key="5">
    <source>
        <dbReference type="SAM" id="MobiDB-lite"/>
    </source>
</evidence>
<dbReference type="InterPro" id="IPR036431">
    <property type="entry name" value="ARID_dom_sf"/>
</dbReference>
<keyword evidence="2" id="KW-0805">Transcription regulation</keyword>
<dbReference type="SUPFAM" id="SSF48371">
    <property type="entry name" value="ARM repeat"/>
    <property type="match status" value="1"/>
</dbReference>
<dbReference type="PANTHER" id="PTHR22970:SF14">
    <property type="entry name" value="AT-RICH INTERACTIVE DOMAIN-CONTAINING PROTEIN 2"/>
    <property type="match status" value="1"/>
</dbReference>
<dbReference type="GO" id="GO:0016586">
    <property type="term" value="C:RSC-type complex"/>
    <property type="evidence" value="ECO:0007669"/>
    <property type="project" value="TreeGrafter"/>
</dbReference>
<dbReference type="PROSITE" id="PS51011">
    <property type="entry name" value="ARID"/>
    <property type="match status" value="1"/>
</dbReference>
<dbReference type="SUPFAM" id="SSF46774">
    <property type="entry name" value="ARID-like"/>
    <property type="match status" value="1"/>
</dbReference>
<dbReference type="SMART" id="SM00501">
    <property type="entry name" value="BRIGHT"/>
    <property type="match status" value="1"/>
</dbReference>
<sequence length="660" mass="74668">MAPQRAREPSIDRSGEYEKFIRELEQYHEKRGTVFDPEPKVANRHLDLLRLYKRVMEEGGYDKVSDIKNNKLAWRKIAQEFLPNSSNIATQAFMVKTAYYKNLAAYEISTHHKREPPPKEILEHVSAKGGDLLNRTLDNFQRPVNRETGNLANGLDNKDESDGSDDDAERTPKEDKMDMDEPTSTGRVTRALRQAPPQRVLFQPEVSAPRQTRHSSGMANHTSSTSHSGHHNSASTNGAVNRPDNSSIVIANYEPSQLAPIRVNPLFTPKSNPEMFARKQSKARDQMQRGLLKPGTGYVGPSIYVRTLMAMKSGILDEQRYALYHLVRISNERFDKFRMEQFPGLGTALIQKVLEIAPFFSEVQWTLSYLDNDDVMADPQTLNGISSTPNLLDKIRSHKPKKTVGELLTPDERDRLQMINEAGLVLRNMLLHEDNARYAAVSEPLFRDMITIILNLPKSPHVVELRLYALEMAEQLVRYFVLDSSNPLYLSLISQLDSNDRGVIIQTLRSLSRISELLPDIPNRLQGISPRALERIHDYLLVDDEELRTAVLEFWCYYTNMRDNVGDLVKSVNIASFIQDLRRFLLHGAILEKQTRQPSKTAMSAAQAHSGGAAPWKAPDATTPLVCPPSILKKIARMGKDPAIQAGYWYVLIIKFASGC</sequence>
<dbReference type="FunFam" id="1.10.150.60:FF:000021">
    <property type="entry name" value="Chromatin structure-remodeling complex subunit rsc9"/>
    <property type="match status" value="1"/>
</dbReference>
<dbReference type="GO" id="GO:0003677">
    <property type="term" value="F:DNA binding"/>
    <property type="evidence" value="ECO:0007669"/>
    <property type="project" value="InterPro"/>
</dbReference>
<dbReference type="OrthoDB" id="338531at2759"/>
<organism evidence="7 8">
    <name type="scientific">Lineolata rhizophorae</name>
    <dbReference type="NCBI Taxonomy" id="578093"/>
    <lineage>
        <taxon>Eukaryota</taxon>
        <taxon>Fungi</taxon>
        <taxon>Dikarya</taxon>
        <taxon>Ascomycota</taxon>
        <taxon>Pezizomycotina</taxon>
        <taxon>Dothideomycetes</taxon>
        <taxon>Dothideomycetes incertae sedis</taxon>
        <taxon>Lineolatales</taxon>
        <taxon>Lineolataceae</taxon>
        <taxon>Lineolata</taxon>
    </lineage>
</organism>
<dbReference type="Pfam" id="PF01388">
    <property type="entry name" value="ARID"/>
    <property type="match status" value="1"/>
</dbReference>
<keyword evidence="1" id="KW-0156">Chromatin regulator</keyword>